<protein>
    <submittedName>
        <fullName evidence="2">Uncharacterized protein</fullName>
    </submittedName>
</protein>
<dbReference type="VEuPathDB" id="VectorBase:GBRI015266"/>
<keyword evidence="1" id="KW-1133">Transmembrane helix</keyword>
<proteinExistence type="predicted"/>
<evidence type="ECO:0000256" key="1">
    <source>
        <dbReference type="SAM" id="Phobius"/>
    </source>
</evidence>
<reference evidence="2" key="2">
    <citation type="submission" date="2020-05" db="UniProtKB">
        <authorList>
            <consortium name="EnsemblMetazoa"/>
        </authorList>
    </citation>
    <scope>IDENTIFICATION</scope>
    <source>
        <strain evidence="2">IAEA</strain>
    </source>
</reference>
<feature type="transmembrane region" description="Helical" evidence="1">
    <location>
        <begin position="47"/>
        <end position="67"/>
    </location>
</feature>
<sequence length="102" mass="11673">MKKVNIEKYEVLAMQSMCTSTQTAVISTKLVREMSVYKTFVCKYTDVVYTCILAQLMFSYFSVYSLAMCKRVQVSMAEKYDPNSVLYMNPCIEGVDGLDNQI</sequence>
<dbReference type="AlphaFoldDB" id="A0A1A9WD63"/>
<dbReference type="Proteomes" id="UP000091820">
    <property type="component" value="Unassembled WGS sequence"/>
</dbReference>
<evidence type="ECO:0000313" key="2">
    <source>
        <dbReference type="EnsemblMetazoa" id="GBRI015266-PA"/>
    </source>
</evidence>
<keyword evidence="1" id="KW-0472">Membrane</keyword>
<reference evidence="3" key="1">
    <citation type="submission" date="2014-03" db="EMBL/GenBank/DDBJ databases">
        <authorList>
            <person name="Aksoy S."/>
            <person name="Warren W."/>
            <person name="Wilson R.K."/>
        </authorList>
    </citation>
    <scope>NUCLEOTIDE SEQUENCE [LARGE SCALE GENOMIC DNA]</scope>
    <source>
        <strain evidence="3">IAEA</strain>
    </source>
</reference>
<evidence type="ECO:0000313" key="3">
    <source>
        <dbReference type="Proteomes" id="UP000091820"/>
    </source>
</evidence>
<name>A0A1A9WD63_9MUSC</name>
<dbReference type="EnsemblMetazoa" id="GBRI015266-RA">
    <property type="protein sequence ID" value="GBRI015266-PA"/>
    <property type="gene ID" value="GBRI015266"/>
</dbReference>
<organism evidence="2 3">
    <name type="scientific">Glossina brevipalpis</name>
    <dbReference type="NCBI Taxonomy" id="37001"/>
    <lineage>
        <taxon>Eukaryota</taxon>
        <taxon>Metazoa</taxon>
        <taxon>Ecdysozoa</taxon>
        <taxon>Arthropoda</taxon>
        <taxon>Hexapoda</taxon>
        <taxon>Insecta</taxon>
        <taxon>Pterygota</taxon>
        <taxon>Neoptera</taxon>
        <taxon>Endopterygota</taxon>
        <taxon>Diptera</taxon>
        <taxon>Brachycera</taxon>
        <taxon>Muscomorpha</taxon>
        <taxon>Hippoboscoidea</taxon>
        <taxon>Glossinidae</taxon>
        <taxon>Glossina</taxon>
    </lineage>
</organism>
<accession>A0A1A9WD63</accession>
<keyword evidence="3" id="KW-1185">Reference proteome</keyword>
<keyword evidence="1" id="KW-0812">Transmembrane</keyword>